<dbReference type="EMBL" id="JABBKX010000006">
    <property type="protein sequence ID" value="NMJ42954.1"/>
    <property type="molecule type" value="Genomic_DNA"/>
</dbReference>
<proteinExistence type="predicted"/>
<evidence type="ECO:0000313" key="11">
    <source>
        <dbReference type="Proteomes" id="UP000548582"/>
    </source>
</evidence>
<dbReference type="PANTHER" id="PTHR41523">
    <property type="entry name" value="TWO-COMPONENT SYSTEM SENSOR PROTEIN"/>
    <property type="match status" value="1"/>
</dbReference>
<keyword evidence="7" id="KW-0067">ATP-binding</keyword>
<evidence type="ECO:0000256" key="2">
    <source>
        <dbReference type="ARBA" id="ARBA00012438"/>
    </source>
</evidence>
<keyword evidence="8" id="KW-0472">Membrane</keyword>
<evidence type="ECO:0000256" key="4">
    <source>
        <dbReference type="ARBA" id="ARBA00022679"/>
    </source>
</evidence>
<evidence type="ECO:0000259" key="9">
    <source>
        <dbReference type="Pfam" id="PF07568"/>
    </source>
</evidence>
<feature type="domain" description="Signal transduction histidine kinase subgroup 2 dimerisation and phosphoacceptor" evidence="9">
    <location>
        <begin position="54"/>
        <end position="128"/>
    </location>
</feature>
<dbReference type="Pfam" id="PF07568">
    <property type="entry name" value="HisKA_2"/>
    <property type="match status" value="1"/>
</dbReference>
<organism evidence="10 11">
    <name type="scientific">Neoroseomonas marina</name>
    <dbReference type="NCBI Taxonomy" id="1232220"/>
    <lineage>
        <taxon>Bacteria</taxon>
        <taxon>Pseudomonadati</taxon>
        <taxon>Pseudomonadota</taxon>
        <taxon>Alphaproteobacteria</taxon>
        <taxon>Acetobacterales</taxon>
        <taxon>Acetobacteraceae</taxon>
        <taxon>Neoroseomonas</taxon>
    </lineage>
</organism>
<evidence type="ECO:0000256" key="8">
    <source>
        <dbReference type="SAM" id="Phobius"/>
    </source>
</evidence>
<comment type="catalytic activity">
    <reaction evidence="1">
        <text>ATP + protein L-histidine = ADP + protein N-phospho-L-histidine.</text>
        <dbReference type="EC" id="2.7.13.3"/>
    </reaction>
</comment>
<comment type="caution">
    <text evidence="10">The sequence shown here is derived from an EMBL/GenBank/DDBJ whole genome shotgun (WGS) entry which is preliminary data.</text>
</comment>
<dbReference type="RefSeq" id="WP_170055188.1">
    <property type="nucleotide sequence ID" value="NZ_JABBKX010000006.1"/>
</dbReference>
<evidence type="ECO:0000256" key="7">
    <source>
        <dbReference type="ARBA" id="ARBA00022840"/>
    </source>
</evidence>
<dbReference type="GO" id="GO:0005524">
    <property type="term" value="F:ATP binding"/>
    <property type="evidence" value="ECO:0007669"/>
    <property type="project" value="UniProtKB-KW"/>
</dbReference>
<dbReference type="PANTHER" id="PTHR41523:SF8">
    <property type="entry name" value="ETHYLENE RESPONSE SENSOR PROTEIN"/>
    <property type="match status" value="1"/>
</dbReference>
<dbReference type="EC" id="2.7.13.3" evidence="2"/>
<dbReference type="InterPro" id="IPR011495">
    <property type="entry name" value="Sig_transdc_His_kin_sub2_dim/P"/>
</dbReference>
<evidence type="ECO:0000256" key="3">
    <source>
        <dbReference type="ARBA" id="ARBA00022553"/>
    </source>
</evidence>
<name>A0A848EED3_9PROT</name>
<keyword evidence="8" id="KW-1133">Transmembrane helix</keyword>
<dbReference type="AlphaFoldDB" id="A0A848EED3"/>
<accession>A0A848EED3</accession>
<keyword evidence="4" id="KW-0808">Transferase</keyword>
<dbReference type="InterPro" id="IPR036890">
    <property type="entry name" value="HATPase_C_sf"/>
</dbReference>
<evidence type="ECO:0000256" key="1">
    <source>
        <dbReference type="ARBA" id="ARBA00000085"/>
    </source>
</evidence>
<keyword evidence="8" id="KW-0812">Transmembrane</keyword>
<feature type="transmembrane region" description="Helical" evidence="8">
    <location>
        <begin position="6"/>
        <end position="25"/>
    </location>
</feature>
<keyword evidence="3" id="KW-0597">Phosphoprotein</keyword>
<reference evidence="10 11" key="1">
    <citation type="submission" date="2020-03" db="EMBL/GenBank/DDBJ databases">
        <authorList>
            <person name="Sun Q."/>
        </authorList>
    </citation>
    <scope>NUCLEOTIDE SEQUENCE [LARGE SCALE GENOMIC DNA]</scope>
    <source>
        <strain evidence="10 11">JC162</strain>
    </source>
</reference>
<evidence type="ECO:0000256" key="6">
    <source>
        <dbReference type="ARBA" id="ARBA00022777"/>
    </source>
</evidence>
<keyword evidence="11" id="KW-1185">Reference proteome</keyword>
<dbReference type="Proteomes" id="UP000548582">
    <property type="component" value="Unassembled WGS sequence"/>
</dbReference>
<protein>
    <recommendedName>
        <fullName evidence="2">histidine kinase</fullName>
        <ecNumber evidence="2">2.7.13.3</ecNumber>
    </recommendedName>
</protein>
<sequence>MEAPLFAFSWTTTALALVLLAFVSWRCRSWIRHRRSRKGVDDTTRTALSLDGGHRVASTLQMVLSLLRVHERRVRTHEEEPKEAAAALRAAEERIATVAIIHRELHRIAANGTADMGRLLWMVADSLAGSAGTEKQVTAHVECGSVSLPAQDAIPTALIVGEWVTHRLARRGKPTEIRIDLQSEDGFVAVQYADDGPDWDSDGDDEMLHSAIIEALVRQASGTLIRAPGQGVRLRLTFPASSAAVPQP</sequence>
<gene>
    <name evidence="10" type="ORF">GWK16_17030</name>
</gene>
<keyword evidence="6 10" id="KW-0418">Kinase</keyword>
<dbReference type="GO" id="GO:0004673">
    <property type="term" value="F:protein histidine kinase activity"/>
    <property type="evidence" value="ECO:0007669"/>
    <property type="project" value="UniProtKB-EC"/>
</dbReference>
<keyword evidence="5" id="KW-0547">Nucleotide-binding</keyword>
<evidence type="ECO:0000256" key="5">
    <source>
        <dbReference type="ARBA" id="ARBA00022741"/>
    </source>
</evidence>
<dbReference type="Gene3D" id="3.30.565.10">
    <property type="entry name" value="Histidine kinase-like ATPase, C-terminal domain"/>
    <property type="match status" value="1"/>
</dbReference>
<evidence type="ECO:0000313" key="10">
    <source>
        <dbReference type="EMBL" id="NMJ42954.1"/>
    </source>
</evidence>